<dbReference type="GO" id="GO:0033608">
    <property type="term" value="F:formyl-CoA transferase activity"/>
    <property type="evidence" value="ECO:0007669"/>
    <property type="project" value="UniProtKB-EC"/>
</dbReference>
<name>A0A060QHZ1_9PROT</name>
<dbReference type="PANTHER" id="PTHR48207:SF3">
    <property type="entry name" value="SUCCINATE--HYDROXYMETHYLGLUTARATE COA-TRANSFERASE"/>
    <property type="match status" value="1"/>
</dbReference>
<feature type="active site" description="Nucleophile" evidence="3">
    <location>
        <position position="188"/>
    </location>
</feature>
<feature type="binding site" evidence="3">
    <location>
        <begin position="78"/>
        <end position="81"/>
    </location>
    <ligand>
        <name>CoA</name>
        <dbReference type="ChEBI" id="CHEBI:57287"/>
    </ligand>
</feature>
<comment type="caution">
    <text evidence="3">Lacks conserved residue(s) required for the propagation of feature annotation.</text>
</comment>
<reference evidence="4 5" key="1">
    <citation type="journal article" date="2014" name="Genome Biol. Evol.">
        <title>Acetic acid bacteria genomes reveal functional traits for adaptation to life in insect guts.</title>
        <authorList>
            <person name="Chouaia B."/>
            <person name="Gaiarsa S."/>
            <person name="Crotti E."/>
            <person name="Comandatore F."/>
            <person name="Degli Esposti M."/>
            <person name="Ricci I."/>
            <person name="Alma A."/>
            <person name="Favia G."/>
            <person name="Bandi C."/>
            <person name="Daffonchio D."/>
        </authorList>
    </citation>
    <scope>NUCLEOTIDE SEQUENCE [LARGE SCALE GENOMIC DNA]</scope>
    <source>
        <strain evidence="4 5">SF2.1</strain>
    </source>
</reference>
<protein>
    <recommendedName>
        <fullName evidence="3">Formyl-CoA:oxalate CoA-transferase</fullName>
        <shortName evidence="3">FCOCT</shortName>
        <ecNumber evidence="3">2.8.3.16</ecNumber>
    </recommendedName>
    <alternativeName>
        <fullName evidence="3">Formyl-coenzyme A transferase</fullName>
        <shortName evidence="3">Formyl-CoA transferase</shortName>
    </alternativeName>
</protein>
<feature type="binding site" evidence="3">
    <location>
        <begin position="23"/>
        <end position="24"/>
    </location>
    <ligand>
        <name>CoA</name>
        <dbReference type="ChEBI" id="CHEBI:57287"/>
    </ligand>
</feature>
<dbReference type="InterPro" id="IPR050483">
    <property type="entry name" value="CoA-transferase_III_domain"/>
</dbReference>
<feature type="binding site" evidence="3">
    <location>
        <begin position="292"/>
        <end position="294"/>
    </location>
    <ligand>
        <name>CoA</name>
        <dbReference type="ChEBI" id="CHEBI:57287"/>
    </ligand>
</feature>
<dbReference type="AlphaFoldDB" id="A0A060QHZ1"/>
<feature type="binding site" evidence="3">
    <location>
        <begin position="267"/>
        <end position="269"/>
    </location>
    <ligand>
        <name>substrate</name>
    </ligand>
</feature>
<evidence type="ECO:0000256" key="3">
    <source>
        <dbReference type="HAMAP-Rule" id="MF_00742"/>
    </source>
</evidence>
<dbReference type="UniPathway" id="UPA00540">
    <property type="reaction ID" value="UER00598"/>
</dbReference>
<dbReference type="InterPro" id="IPR023606">
    <property type="entry name" value="CoA-Trfase_III_dom_1_sf"/>
</dbReference>
<sequence length="436" mass="47645">MSTAQDNTKPLAGIKVIDFGGVQSVPSAAQLLAWYGADVIKVERTGVGDVTRRQLRDIPDADALYFTMLNSNKRSIELNTKTPEGREVFEKLLKWADILLENFRPGAMDRMGFGWDVLHQLNPRLIYGTVKGFGDASPWSHISAYENVAQCAGGSASTTGYWNGAPHVDGQAPGNSNGPLISAAALGDSNTGNHLLIGVLTALFARERSGKGQKISVSMQDSVLNLCRVKLRDQQRLERVGYLEEYPQYPDGKFGDTVPRGANAGGGGQPGWILKCKGWETDENAYIYCTVQEQNWGPTCEAIGKPEWATDPHYCTTKARETHMFEIFAAIEASLADKDKYQAVAHLSKFRVPCAPVLSMKEIAESKDLRDAGTIVEVKQPVRGSFLTINPIKFSDFTPEITAAPLLGQHTDEILAEFGYSADQIADLRSKKIVCA</sequence>
<accession>A0A060QHZ1</accession>
<feature type="binding site" evidence="3">
    <location>
        <position position="110"/>
    </location>
    <ligand>
        <name>CoA</name>
        <dbReference type="ChEBI" id="CHEBI:57287"/>
    </ligand>
</feature>
<dbReference type="EMBL" id="CBLX010000015">
    <property type="protein sequence ID" value="CDG40308.1"/>
    <property type="molecule type" value="Genomic_DNA"/>
</dbReference>
<dbReference type="eggNOG" id="COG1804">
    <property type="taxonomic scope" value="Bacteria"/>
</dbReference>
<gene>
    <name evidence="3" type="primary">frc</name>
    <name evidence="4" type="ORF">ASAP_2263</name>
</gene>
<comment type="subunit">
    <text evidence="3">Homodimer.</text>
</comment>
<dbReference type="SUPFAM" id="SSF89796">
    <property type="entry name" value="CoA-transferase family III (CaiB/BaiF)"/>
    <property type="match status" value="1"/>
</dbReference>
<comment type="function">
    <text evidence="2 3">Involved in the catabolism of oxalate and in the adapatation to low pH via the induction of the oxalate-dependent acid tolerance response (ATR). Catalyzes the transfer of the CoA moiety from formyl-CoA to oxalate.</text>
</comment>
<evidence type="ECO:0000313" key="5">
    <source>
        <dbReference type="Proteomes" id="UP000027583"/>
    </source>
</evidence>
<dbReference type="GO" id="GO:0033611">
    <property type="term" value="P:oxalate catabolic process"/>
    <property type="evidence" value="ECO:0007669"/>
    <property type="project" value="UniProtKB-UniRule"/>
</dbReference>
<dbReference type="HAMAP" id="MF_00742">
    <property type="entry name" value="Formyl_CoA_transfer"/>
    <property type="match status" value="1"/>
</dbReference>
<dbReference type="PANTHER" id="PTHR48207">
    <property type="entry name" value="SUCCINATE--HYDROXYMETHYLGLUTARATE COA-TRANSFERASE"/>
    <property type="match status" value="1"/>
</dbReference>
<dbReference type="InterPro" id="IPR044855">
    <property type="entry name" value="CoA-Trfase_III_dom3_sf"/>
</dbReference>
<keyword evidence="1 3" id="KW-0808">Transferase</keyword>
<feature type="binding site" evidence="3">
    <location>
        <position position="44"/>
    </location>
    <ligand>
        <name>CoA</name>
        <dbReference type="ChEBI" id="CHEBI:57287"/>
    </ligand>
</feature>
<dbReference type="Gene3D" id="3.30.1540.10">
    <property type="entry name" value="formyl-coa transferase, domain 3"/>
    <property type="match status" value="1"/>
</dbReference>
<comment type="similarity">
    <text evidence="3">Belongs to the CoA-transferase III family. Frc subfamily.</text>
</comment>
<organism evidence="4 5">
    <name type="scientific">Asaia bogorensis</name>
    <dbReference type="NCBI Taxonomy" id="91915"/>
    <lineage>
        <taxon>Bacteria</taxon>
        <taxon>Pseudomonadati</taxon>
        <taxon>Pseudomonadota</taxon>
        <taxon>Alphaproteobacteria</taxon>
        <taxon>Acetobacterales</taxon>
        <taxon>Acetobacteraceae</taxon>
        <taxon>Asaia</taxon>
    </lineage>
</organism>
<evidence type="ECO:0000256" key="1">
    <source>
        <dbReference type="ARBA" id="ARBA00022679"/>
    </source>
</evidence>
<dbReference type="InterPro" id="IPR003673">
    <property type="entry name" value="CoA-Trfase_fam_III"/>
</dbReference>
<reference evidence="4 5" key="2">
    <citation type="journal article" date="2014" name="PLoS ONE">
        <title>Evolution of mitochondria reconstructed from the energy metabolism of living bacteria.</title>
        <authorList>
            <person name="Degli Esposti M."/>
            <person name="Chouaia B."/>
            <person name="Comandatore F."/>
            <person name="Crotti E."/>
            <person name="Sassera D."/>
            <person name="Lievens P.M."/>
            <person name="Daffonchio D."/>
            <person name="Bandi C."/>
        </authorList>
    </citation>
    <scope>NUCLEOTIDE SEQUENCE [LARGE SCALE GENOMIC DNA]</scope>
    <source>
        <strain evidence="4 5">SF2.1</strain>
    </source>
</reference>
<dbReference type="NCBIfam" id="NF003809">
    <property type="entry name" value="PRK05398.1"/>
    <property type="match status" value="1"/>
</dbReference>
<dbReference type="EC" id="2.8.3.16" evidence="3"/>
<comment type="pathway">
    <text evidence="3">Metabolic intermediate degradation; oxalate degradation; CO(2) and formate from oxalate: step 1/2.</text>
</comment>
<comment type="catalytic activity">
    <reaction evidence="3">
        <text>formyl-CoA + oxalate = oxalyl-CoA + formate</text>
        <dbReference type="Rhea" id="RHEA:16545"/>
        <dbReference type="ChEBI" id="CHEBI:15740"/>
        <dbReference type="ChEBI" id="CHEBI:30623"/>
        <dbReference type="ChEBI" id="CHEBI:57376"/>
        <dbReference type="ChEBI" id="CHEBI:57388"/>
        <dbReference type="EC" id="2.8.3.16"/>
    </reaction>
</comment>
<evidence type="ECO:0000313" key="4">
    <source>
        <dbReference type="EMBL" id="CDG40308.1"/>
    </source>
</evidence>
<dbReference type="Pfam" id="PF02515">
    <property type="entry name" value="CoA_transf_3"/>
    <property type="match status" value="1"/>
</dbReference>
<proteinExistence type="inferred from homology"/>
<dbReference type="InterPro" id="IPR017659">
    <property type="entry name" value="Formyl_CoA_transfer"/>
</dbReference>
<dbReference type="RefSeq" id="WP_023978912.1">
    <property type="nucleotide sequence ID" value="NZ_CBLX010000015.1"/>
</dbReference>
<dbReference type="Gene3D" id="3.40.50.10540">
    <property type="entry name" value="Crotonobetainyl-coa:carnitine coa-transferase, domain 1"/>
    <property type="match status" value="1"/>
</dbReference>
<comment type="caution">
    <text evidence="4">The sequence shown here is derived from an EMBL/GenBank/DDBJ whole genome shotgun (WGS) entry which is preliminary data.</text>
</comment>
<dbReference type="Proteomes" id="UP000027583">
    <property type="component" value="Unassembled WGS sequence"/>
</dbReference>
<evidence type="ECO:0000256" key="2">
    <source>
        <dbReference type="ARBA" id="ARBA00025298"/>
    </source>
</evidence>
<dbReference type="NCBIfam" id="TIGR03253">
    <property type="entry name" value="oxalate_frc"/>
    <property type="match status" value="1"/>
</dbReference>